<organism evidence="1 2">
    <name type="scientific">Smallanthus sonchifolius</name>
    <dbReference type="NCBI Taxonomy" id="185202"/>
    <lineage>
        <taxon>Eukaryota</taxon>
        <taxon>Viridiplantae</taxon>
        <taxon>Streptophyta</taxon>
        <taxon>Embryophyta</taxon>
        <taxon>Tracheophyta</taxon>
        <taxon>Spermatophyta</taxon>
        <taxon>Magnoliopsida</taxon>
        <taxon>eudicotyledons</taxon>
        <taxon>Gunneridae</taxon>
        <taxon>Pentapetalae</taxon>
        <taxon>asterids</taxon>
        <taxon>campanulids</taxon>
        <taxon>Asterales</taxon>
        <taxon>Asteraceae</taxon>
        <taxon>Asteroideae</taxon>
        <taxon>Heliantheae alliance</taxon>
        <taxon>Millerieae</taxon>
        <taxon>Smallanthus</taxon>
    </lineage>
</organism>
<name>A0ACB9CC72_9ASTR</name>
<dbReference type="Proteomes" id="UP001056120">
    <property type="component" value="Linkage Group LG21"/>
</dbReference>
<accession>A0ACB9CC72</accession>
<evidence type="ECO:0000313" key="1">
    <source>
        <dbReference type="EMBL" id="KAI3731795.1"/>
    </source>
</evidence>
<reference evidence="2" key="1">
    <citation type="journal article" date="2022" name="Mol. Ecol. Resour.">
        <title>The genomes of chicory, endive, great burdock and yacon provide insights into Asteraceae palaeo-polyploidization history and plant inulin production.</title>
        <authorList>
            <person name="Fan W."/>
            <person name="Wang S."/>
            <person name="Wang H."/>
            <person name="Wang A."/>
            <person name="Jiang F."/>
            <person name="Liu H."/>
            <person name="Zhao H."/>
            <person name="Xu D."/>
            <person name="Zhang Y."/>
        </authorList>
    </citation>
    <scope>NUCLEOTIDE SEQUENCE [LARGE SCALE GENOMIC DNA]</scope>
    <source>
        <strain evidence="2">cv. Yunnan</strain>
    </source>
</reference>
<sequence length="215" mass="24124">MIQLLRLSDFDGKVPEMPDVADDEFYEKVVKVKGPKSRKEVERLDNWIKYLLSNSGREPLRLAHLLLAKAAVVSCDMDDGEVKRSKRLTGNSSITLRAPSNLEGSHVQDSLKNRRTGDHGPVKPERPSGNRVAVRKYREKKKAQNAYLEEEVKKLRVVNRVLTRKLQLQAALEAEAVRLRSLLMGLKAQIGNELGVSPLYKQDCNGASHGCIGRD</sequence>
<gene>
    <name evidence="1" type="ORF">L1987_62984</name>
</gene>
<protein>
    <submittedName>
        <fullName evidence="1">Uncharacterized protein</fullName>
    </submittedName>
</protein>
<evidence type="ECO:0000313" key="2">
    <source>
        <dbReference type="Proteomes" id="UP001056120"/>
    </source>
</evidence>
<reference evidence="1 2" key="2">
    <citation type="journal article" date="2022" name="Mol. Ecol. Resour.">
        <title>The genomes of chicory, endive, great burdock and yacon provide insights into Asteraceae paleo-polyploidization history and plant inulin production.</title>
        <authorList>
            <person name="Fan W."/>
            <person name="Wang S."/>
            <person name="Wang H."/>
            <person name="Wang A."/>
            <person name="Jiang F."/>
            <person name="Liu H."/>
            <person name="Zhao H."/>
            <person name="Xu D."/>
            <person name="Zhang Y."/>
        </authorList>
    </citation>
    <scope>NUCLEOTIDE SEQUENCE [LARGE SCALE GENOMIC DNA]</scope>
    <source>
        <strain evidence="2">cv. Yunnan</strain>
        <tissue evidence="1">Leaves</tissue>
    </source>
</reference>
<proteinExistence type="predicted"/>
<dbReference type="EMBL" id="CM042038">
    <property type="protein sequence ID" value="KAI3731795.1"/>
    <property type="molecule type" value="Genomic_DNA"/>
</dbReference>
<keyword evidence="2" id="KW-1185">Reference proteome</keyword>
<comment type="caution">
    <text evidence="1">The sequence shown here is derived from an EMBL/GenBank/DDBJ whole genome shotgun (WGS) entry which is preliminary data.</text>
</comment>